<dbReference type="Proteomes" id="UP000801864">
    <property type="component" value="Unassembled WGS sequence"/>
</dbReference>
<feature type="region of interest" description="Disordered" evidence="1">
    <location>
        <begin position="157"/>
        <end position="185"/>
    </location>
</feature>
<proteinExistence type="predicted"/>
<evidence type="ECO:0000313" key="4">
    <source>
        <dbReference type="Proteomes" id="UP000801864"/>
    </source>
</evidence>
<organism evidence="3 4">
    <name type="scientific">Trichoderma lentiforme</name>
    <dbReference type="NCBI Taxonomy" id="1567552"/>
    <lineage>
        <taxon>Eukaryota</taxon>
        <taxon>Fungi</taxon>
        <taxon>Dikarya</taxon>
        <taxon>Ascomycota</taxon>
        <taxon>Pezizomycotina</taxon>
        <taxon>Sordariomycetes</taxon>
        <taxon>Hypocreomycetidae</taxon>
        <taxon>Hypocreales</taxon>
        <taxon>Hypocreaceae</taxon>
        <taxon>Trichoderma</taxon>
    </lineage>
</organism>
<accession>A0A9P5C7P9</accession>
<evidence type="ECO:0000313" key="3">
    <source>
        <dbReference type="EMBL" id="KAF3055468.1"/>
    </source>
</evidence>
<keyword evidence="4" id="KW-1185">Reference proteome</keyword>
<dbReference type="EMBL" id="QLNT01000036">
    <property type="protein sequence ID" value="KAF3055468.1"/>
    <property type="molecule type" value="Genomic_DNA"/>
</dbReference>
<gene>
    <name evidence="3" type="ORF">CFAM422_013064</name>
</gene>
<dbReference type="AlphaFoldDB" id="A0A9P5C7P9"/>
<feature type="chain" id="PRO_5040379123" evidence="2">
    <location>
        <begin position="20"/>
        <end position="185"/>
    </location>
</feature>
<sequence length="185" mass="20168">MFMTLLYSSICLILHSGRGVRGHLDLGFELTREKKEKAWAQPSPETLAAGWRCSQTFAKGASHQEVEFSLTRGSTRACVRAAIFGPLMTPITKAMPKKRIGSARACDWPSPANSKLQAPLLIPNPKSLLSGFGLIAPATNLVHWRYWEQRALLSNNPAMGSSKKSRGQAPSTPNHASPTRGQLFG</sequence>
<name>A0A9P5C7P9_9HYPO</name>
<keyword evidence="2" id="KW-0732">Signal</keyword>
<feature type="compositionally biased region" description="Polar residues" evidence="1">
    <location>
        <begin position="168"/>
        <end position="185"/>
    </location>
</feature>
<protein>
    <submittedName>
        <fullName evidence="3">Uncharacterized protein</fullName>
    </submittedName>
</protein>
<evidence type="ECO:0000256" key="2">
    <source>
        <dbReference type="SAM" id="SignalP"/>
    </source>
</evidence>
<feature type="signal peptide" evidence="2">
    <location>
        <begin position="1"/>
        <end position="19"/>
    </location>
</feature>
<reference evidence="3 4" key="1">
    <citation type="submission" date="2018-06" db="EMBL/GenBank/DDBJ databases">
        <title>Genome analysis of cellulolytic fungus Trichoderma lentiforme CFAM-422.</title>
        <authorList>
            <person name="Steindorff A.S."/>
            <person name="Formighieri E.F."/>
            <person name="Midorikawa G.E.O."/>
            <person name="Tamietti M.S."/>
            <person name="Ramos E.Z."/>
            <person name="Silva A.S."/>
            <person name="Bon E.P.S."/>
            <person name="Mendes T.D."/>
            <person name="Damaso M.C.T."/>
            <person name="Favaro L.C.L."/>
        </authorList>
    </citation>
    <scope>NUCLEOTIDE SEQUENCE [LARGE SCALE GENOMIC DNA]</scope>
    <source>
        <strain evidence="3 4">CFAM-422</strain>
    </source>
</reference>
<evidence type="ECO:0000256" key="1">
    <source>
        <dbReference type="SAM" id="MobiDB-lite"/>
    </source>
</evidence>
<comment type="caution">
    <text evidence="3">The sequence shown here is derived from an EMBL/GenBank/DDBJ whole genome shotgun (WGS) entry which is preliminary data.</text>
</comment>